<dbReference type="GO" id="GO:0016787">
    <property type="term" value="F:hydrolase activity"/>
    <property type="evidence" value="ECO:0007669"/>
    <property type="project" value="UniProtKB-KW"/>
</dbReference>
<name>A0ABV3ZFN9_9BACT</name>
<reference evidence="3 4" key="1">
    <citation type="submission" date="2023-07" db="EMBL/GenBank/DDBJ databases">
        <authorList>
            <person name="Lian W.-H."/>
        </authorList>
    </citation>
    <scope>NUCLEOTIDE SEQUENCE [LARGE SCALE GENOMIC DNA]</scope>
    <source>
        <strain evidence="3 4">SYSU DXS3180</strain>
    </source>
</reference>
<keyword evidence="4" id="KW-1185">Reference proteome</keyword>
<evidence type="ECO:0000313" key="3">
    <source>
        <dbReference type="EMBL" id="MEX6687303.1"/>
    </source>
</evidence>
<protein>
    <submittedName>
        <fullName evidence="3">Alpha/beta fold hydrolase</fullName>
    </submittedName>
</protein>
<gene>
    <name evidence="3" type="ORF">QTN47_07340</name>
</gene>
<dbReference type="SUPFAM" id="SSF53474">
    <property type="entry name" value="alpha/beta-Hydrolases"/>
    <property type="match status" value="1"/>
</dbReference>
<dbReference type="EMBL" id="JAULBC010000002">
    <property type="protein sequence ID" value="MEX6687303.1"/>
    <property type="molecule type" value="Genomic_DNA"/>
</dbReference>
<proteinExistence type="predicted"/>
<keyword evidence="1" id="KW-0732">Signal</keyword>
<dbReference type="RefSeq" id="WP_369328707.1">
    <property type="nucleotide sequence ID" value="NZ_JAULBC010000002.1"/>
</dbReference>
<dbReference type="Pfam" id="PF01738">
    <property type="entry name" value="DLH"/>
    <property type="match status" value="1"/>
</dbReference>
<dbReference type="InterPro" id="IPR050955">
    <property type="entry name" value="Plant_Biomass_Hydrol_Est"/>
</dbReference>
<accession>A0ABV3ZFN9</accession>
<dbReference type="PANTHER" id="PTHR43037:SF1">
    <property type="entry name" value="BLL1128 PROTEIN"/>
    <property type="match status" value="1"/>
</dbReference>
<organism evidence="3 4">
    <name type="scientific">Danxiaibacter flavus</name>
    <dbReference type="NCBI Taxonomy" id="3049108"/>
    <lineage>
        <taxon>Bacteria</taxon>
        <taxon>Pseudomonadati</taxon>
        <taxon>Bacteroidota</taxon>
        <taxon>Chitinophagia</taxon>
        <taxon>Chitinophagales</taxon>
        <taxon>Chitinophagaceae</taxon>
        <taxon>Danxiaibacter</taxon>
    </lineage>
</organism>
<comment type="caution">
    <text evidence="3">The sequence shown here is derived from an EMBL/GenBank/DDBJ whole genome shotgun (WGS) entry which is preliminary data.</text>
</comment>
<dbReference type="PANTHER" id="PTHR43037">
    <property type="entry name" value="UNNAMED PRODUCT-RELATED"/>
    <property type="match status" value="1"/>
</dbReference>
<evidence type="ECO:0000313" key="4">
    <source>
        <dbReference type="Proteomes" id="UP001560573"/>
    </source>
</evidence>
<dbReference type="Gene3D" id="3.40.50.1820">
    <property type="entry name" value="alpha/beta hydrolase"/>
    <property type="match status" value="1"/>
</dbReference>
<dbReference type="Proteomes" id="UP001560573">
    <property type="component" value="Unassembled WGS sequence"/>
</dbReference>
<dbReference type="InterPro" id="IPR002925">
    <property type="entry name" value="Dienelactn_hydro"/>
</dbReference>
<evidence type="ECO:0000256" key="1">
    <source>
        <dbReference type="ARBA" id="ARBA00022729"/>
    </source>
</evidence>
<feature type="domain" description="Dienelactone hydrolase" evidence="2">
    <location>
        <begin position="149"/>
        <end position="237"/>
    </location>
</feature>
<dbReference type="InterPro" id="IPR029058">
    <property type="entry name" value="AB_hydrolase_fold"/>
</dbReference>
<evidence type="ECO:0000259" key="2">
    <source>
        <dbReference type="Pfam" id="PF01738"/>
    </source>
</evidence>
<sequence length="292" mass="32691">MKPAKFNPLYSCLLFSVLICACQKEGVQQISEDKTAQQRTLQAQTIAPNDVVETKPAVLKAYNVKINANTPGYYMALPARYDSTTKRYPLIYNLSGMTELGTGGTTLSRVLIEGLPKLFSLKTFPPNFVYGGKNYAFMMFAPQFTKWPTVADVKAAIDYVKARFRIDTTRIYVTGYSMGGANAWEYVGKYAEKAAAVLPMAGPYLLSSTEAKYIATKNLPVWGFHNDFDNYVPSYTTKDNVNLINSFNPIIKAKMTIRPTGSHDVWDIVVAPSYIPPGSTTNIYLWMLQYHR</sequence>
<dbReference type="PROSITE" id="PS51257">
    <property type="entry name" value="PROKAR_LIPOPROTEIN"/>
    <property type="match status" value="1"/>
</dbReference>
<keyword evidence="3" id="KW-0378">Hydrolase</keyword>